<organism evidence="2 3">
    <name type="scientific">Flavonifractor hominis</name>
    <dbReference type="NCBI Taxonomy" id="3133178"/>
    <lineage>
        <taxon>Bacteria</taxon>
        <taxon>Bacillati</taxon>
        <taxon>Bacillota</taxon>
        <taxon>Clostridia</taxon>
        <taxon>Eubacteriales</taxon>
        <taxon>Oscillospiraceae</taxon>
        <taxon>Flavonifractor</taxon>
    </lineage>
</organism>
<feature type="domain" description="Pesticidal crystal protein Cry22Aa Ig-like" evidence="1">
    <location>
        <begin position="206"/>
        <end position="261"/>
    </location>
</feature>
<dbReference type="InterPro" id="IPR013783">
    <property type="entry name" value="Ig-like_fold"/>
</dbReference>
<name>A0ABV1EMI9_9FIRM</name>
<evidence type="ECO:0000313" key="2">
    <source>
        <dbReference type="EMBL" id="MEQ2455808.1"/>
    </source>
</evidence>
<protein>
    <submittedName>
        <fullName evidence="2">Immunoglobulin-like domain-containing protein</fullName>
    </submittedName>
</protein>
<dbReference type="Gene3D" id="2.60.40.10">
    <property type="entry name" value="Immunoglobulins"/>
    <property type="match status" value="3"/>
</dbReference>
<reference evidence="2 3" key="1">
    <citation type="submission" date="2024-03" db="EMBL/GenBank/DDBJ databases">
        <title>Human intestinal bacterial collection.</title>
        <authorList>
            <person name="Pauvert C."/>
            <person name="Hitch T.C.A."/>
            <person name="Clavel T."/>
        </authorList>
    </citation>
    <scope>NUCLEOTIDE SEQUENCE [LARGE SCALE GENOMIC DNA]</scope>
    <source>
        <strain evidence="2 3">CLA-AP-H34</strain>
    </source>
</reference>
<sequence length="268" mass="29263">MKKLSILMIVLLVVSLAGAGWTQFRLWSSKDETLPVIECPETPLVLQVGENDPDTLLEGVSAWDDKDGDLTSQVMVEGIARSVENNETTITYAVVDSDCHVAKQTRTVQYSDYQPPRFGLSQELRYEVGQPVVVRDRVTATDVIDGDLSNQVKVTSTGLNANVEGRYPVTFEVTNSMGDTSVWTAEIRIANYQTGEPRILLSQYLVYLEQGEAFQSKNYLSQVIGGELEDVTVESGVDTSTPGTYQVTYSCIGNSGTAGTAVLFVVVV</sequence>
<evidence type="ECO:0000313" key="3">
    <source>
        <dbReference type="Proteomes" id="UP001440599"/>
    </source>
</evidence>
<dbReference type="EMBL" id="JBBMFT010000002">
    <property type="protein sequence ID" value="MEQ2455808.1"/>
    <property type="molecule type" value="Genomic_DNA"/>
</dbReference>
<dbReference type="Pfam" id="PF16403">
    <property type="entry name" value="Bact_surface_Ig-like"/>
    <property type="match status" value="1"/>
</dbReference>
<dbReference type="RefSeq" id="WP_349139408.1">
    <property type="nucleotide sequence ID" value="NZ_JBBMFT010000002.1"/>
</dbReference>
<proteinExistence type="predicted"/>
<evidence type="ECO:0000259" key="1">
    <source>
        <dbReference type="Pfam" id="PF16403"/>
    </source>
</evidence>
<dbReference type="Proteomes" id="UP001440599">
    <property type="component" value="Unassembled WGS sequence"/>
</dbReference>
<comment type="caution">
    <text evidence="2">The sequence shown here is derived from an EMBL/GenBank/DDBJ whole genome shotgun (WGS) entry which is preliminary data.</text>
</comment>
<keyword evidence="3" id="KW-1185">Reference proteome</keyword>
<dbReference type="InterPro" id="IPR032179">
    <property type="entry name" value="Cry22Aa_Ig-like"/>
</dbReference>
<gene>
    <name evidence="2" type="ORF">WMO45_04680</name>
</gene>
<accession>A0ABV1EMI9</accession>